<comment type="caution">
    <text evidence="1">The sequence shown here is derived from an EMBL/GenBank/DDBJ whole genome shotgun (WGS) entry which is preliminary data.</text>
</comment>
<proteinExistence type="predicted"/>
<gene>
    <name evidence="1" type="ORF">ACFQMG_09000</name>
</gene>
<keyword evidence="2" id="KW-1185">Reference proteome</keyword>
<reference evidence="2" key="1">
    <citation type="journal article" date="2019" name="Int. J. Syst. Evol. Microbiol.">
        <title>The Global Catalogue of Microorganisms (GCM) 10K type strain sequencing project: providing services to taxonomists for standard genome sequencing and annotation.</title>
        <authorList>
            <consortium name="The Broad Institute Genomics Platform"/>
            <consortium name="The Broad Institute Genome Sequencing Center for Infectious Disease"/>
            <person name="Wu L."/>
            <person name="Ma J."/>
        </authorList>
    </citation>
    <scope>NUCLEOTIDE SEQUENCE [LARGE SCALE GENOMIC DNA]</scope>
    <source>
        <strain evidence="2">CGMCC 1.12859</strain>
    </source>
</reference>
<protein>
    <recommendedName>
        <fullName evidence="3">DUF4034 domain-containing protein</fullName>
    </recommendedName>
</protein>
<evidence type="ECO:0000313" key="1">
    <source>
        <dbReference type="EMBL" id="MFC7179699.1"/>
    </source>
</evidence>
<evidence type="ECO:0008006" key="3">
    <source>
        <dbReference type="Google" id="ProtNLM"/>
    </source>
</evidence>
<sequence length="318" mass="36070">MARARSRPQTTVFDPTFGDRPLAEARQDIMVGRWQGARDLLHATGRDWDRRTHRMRLLADAAAGNRTVETWQAAEPSSVDAMVLRAETDVMRLFNAVAAGPAPDPRRDAIDRERLDRVVRICLQAAHGHPDDPVPWVSLMTTARLYAGGHPQTSQWWRELQARDRETREGHHQVLRHISARWHGSHAQMYDFAWDSASFAPSGSPLLALVQAARAEHYRHLVETGGATALALSQHWKSDAALRDLEQTCLHWVDHRVHEFAQDVADLNHLAHGLVMAGSLDRARQVFGLLGNRPTRVPWAFTDEPQELFRRWYDRLGG</sequence>
<dbReference type="RefSeq" id="WP_345709125.1">
    <property type="nucleotide sequence ID" value="NZ_BAABKV010000001.1"/>
</dbReference>
<organism evidence="1 2">
    <name type="scientific">Kitasatospora paranensis</name>
    <dbReference type="NCBI Taxonomy" id="258053"/>
    <lineage>
        <taxon>Bacteria</taxon>
        <taxon>Bacillati</taxon>
        <taxon>Actinomycetota</taxon>
        <taxon>Actinomycetes</taxon>
        <taxon>Kitasatosporales</taxon>
        <taxon>Streptomycetaceae</taxon>
        <taxon>Kitasatospora</taxon>
    </lineage>
</organism>
<name>A0ABW2FU94_9ACTN</name>
<dbReference type="Proteomes" id="UP001596435">
    <property type="component" value="Unassembled WGS sequence"/>
</dbReference>
<dbReference type="EMBL" id="JBHTAJ010000013">
    <property type="protein sequence ID" value="MFC7179699.1"/>
    <property type="molecule type" value="Genomic_DNA"/>
</dbReference>
<evidence type="ECO:0000313" key="2">
    <source>
        <dbReference type="Proteomes" id="UP001596435"/>
    </source>
</evidence>
<accession>A0ABW2FU94</accession>